<sequence>MKISFGTLFKVDKKVTRGKNRTGVVVDVGEEDHFQAAQIFKSEGKIAFSFPTGVGTARPEDIDLITGQLTLQEMLAAARLGLLKKMGRELDEEEKASLEGYATGGEREI</sequence>
<feature type="region of interest" description="Disordered" evidence="1">
    <location>
        <begin position="90"/>
        <end position="109"/>
    </location>
</feature>
<organism evidence="2 3">
    <name type="scientific">Candidatus Amesbacteria bacterium GW2011_GWC2_45_19</name>
    <dbReference type="NCBI Taxonomy" id="1618366"/>
    <lineage>
        <taxon>Bacteria</taxon>
        <taxon>Candidatus Amesiibacteriota</taxon>
    </lineage>
</organism>
<evidence type="ECO:0000313" key="3">
    <source>
        <dbReference type="Proteomes" id="UP000034264"/>
    </source>
</evidence>
<dbReference type="AlphaFoldDB" id="A0A0G1Q3R5"/>
<proteinExistence type="predicted"/>
<reference evidence="2 3" key="1">
    <citation type="journal article" date="2015" name="Nature">
        <title>rRNA introns, odd ribosomes, and small enigmatic genomes across a large radiation of phyla.</title>
        <authorList>
            <person name="Brown C.T."/>
            <person name="Hug L.A."/>
            <person name="Thomas B.C."/>
            <person name="Sharon I."/>
            <person name="Castelle C.J."/>
            <person name="Singh A."/>
            <person name="Wilkins M.J."/>
            <person name="Williams K.H."/>
            <person name="Banfield J.F."/>
        </authorList>
    </citation>
    <scope>NUCLEOTIDE SEQUENCE [LARGE SCALE GENOMIC DNA]</scope>
</reference>
<evidence type="ECO:0000256" key="1">
    <source>
        <dbReference type="SAM" id="MobiDB-lite"/>
    </source>
</evidence>
<evidence type="ECO:0000313" key="2">
    <source>
        <dbReference type="EMBL" id="KKU03325.1"/>
    </source>
</evidence>
<comment type="caution">
    <text evidence="2">The sequence shown here is derived from an EMBL/GenBank/DDBJ whole genome shotgun (WGS) entry which is preliminary data.</text>
</comment>
<accession>A0A0G1Q3R5</accession>
<dbReference type="EMBL" id="LCKS01000002">
    <property type="protein sequence ID" value="KKU03325.1"/>
    <property type="molecule type" value="Genomic_DNA"/>
</dbReference>
<name>A0A0G1Q3R5_9BACT</name>
<gene>
    <name evidence="2" type="ORF">UX05_C0002G0081</name>
</gene>
<protein>
    <submittedName>
        <fullName evidence="2">Uncharacterized protein</fullName>
    </submittedName>
</protein>
<dbReference type="Proteomes" id="UP000034264">
    <property type="component" value="Unassembled WGS sequence"/>
</dbReference>